<keyword evidence="4" id="KW-1133">Transmembrane helix</keyword>
<keyword evidence="2 6" id="KW-0560">Oxidoreductase</keyword>
<evidence type="ECO:0000259" key="5">
    <source>
        <dbReference type="Pfam" id="PF08501"/>
    </source>
</evidence>
<feature type="domain" description="Shikimate dehydrogenase substrate binding N-terminal" evidence="5">
    <location>
        <begin position="6"/>
        <end position="87"/>
    </location>
</feature>
<evidence type="ECO:0000256" key="2">
    <source>
        <dbReference type="ARBA" id="ARBA00023002"/>
    </source>
</evidence>
<dbReference type="PANTHER" id="PTHR21089:SF1">
    <property type="entry name" value="BIFUNCTIONAL 3-DEHYDROQUINATE DEHYDRATASE_SHIKIMATE DEHYDROGENASE, CHLOROPLASTIC"/>
    <property type="match status" value="1"/>
</dbReference>
<keyword evidence="4" id="KW-0472">Membrane</keyword>
<gene>
    <name evidence="6" type="primary">aroE</name>
    <name evidence="6" type="ORF">ABPD24_00775</name>
</gene>
<dbReference type="GO" id="GO:0004764">
    <property type="term" value="F:shikimate 3-dehydrogenase (NADP+) activity"/>
    <property type="evidence" value="ECO:0007669"/>
    <property type="project" value="UniProtKB-EC"/>
</dbReference>
<dbReference type="GO" id="GO:0050661">
    <property type="term" value="F:NADP binding"/>
    <property type="evidence" value="ECO:0007669"/>
    <property type="project" value="TreeGrafter"/>
</dbReference>
<dbReference type="InterPro" id="IPR013708">
    <property type="entry name" value="Shikimate_DH-bd_N"/>
</dbReference>
<dbReference type="AlphaFoldDB" id="A0AAU7QVB4"/>
<dbReference type="InterPro" id="IPR046346">
    <property type="entry name" value="Aminoacid_DH-like_N_sf"/>
</dbReference>
<dbReference type="GO" id="GO:0005829">
    <property type="term" value="C:cytosol"/>
    <property type="evidence" value="ECO:0007669"/>
    <property type="project" value="TreeGrafter"/>
</dbReference>
<proteinExistence type="predicted"/>
<evidence type="ECO:0000256" key="1">
    <source>
        <dbReference type="ARBA" id="ARBA00004871"/>
    </source>
</evidence>
<dbReference type="InterPro" id="IPR022893">
    <property type="entry name" value="Shikimate_DH_fam"/>
</dbReference>
<protein>
    <submittedName>
        <fullName evidence="6">Shikimate dehydrogenase</fullName>
        <ecNumber evidence="6">1.1.1.25</ecNumber>
    </submittedName>
</protein>
<accession>A0AAU7QVB4</accession>
<evidence type="ECO:0000256" key="4">
    <source>
        <dbReference type="SAM" id="Phobius"/>
    </source>
</evidence>
<dbReference type="GO" id="GO:0009423">
    <property type="term" value="P:chorismate biosynthetic process"/>
    <property type="evidence" value="ECO:0007669"/>
    <property type="project" value="TreeGrafter"/>
</dbReference>
<dbReference type="GO" id="GO:0019632">
    <property type="term" value="P:shikimate metabolic process"/>
    <property type="evidence" value="ECO:0007669"/>
    <property type="project" value="TreeGrafter"/>
</dbReference>
<organism evidence="6">
    <name type="scientific">Candidatus Shikimatogenerans sp. AspAUS03</name>
    <dbReference type="NCBI Taxonomy" id="3158563"/>
    <lineage>
        <taxon>Bacteria</taxon>
        <taxon>Pseudomonadati</taxon>
        <taxon>Bacteroidota</taxon>
        <taxon>Flavobacteriia</taxon>
        <taxon>Flavobacteriales</taxon>
        <taxon>Candidatus Shikimatogenerans</taxon>
    </lineage>
</organism>
<dbReference type="InterPro" id="IPR036291">
    <property type="entry name" value="NAD(P)-bd_dom_sf"/>
</dbReference>
<dbReference type="EMBL" id="CP157897">
    <property type="protein sequence ID" value="XBT18835.1"/>
    <property type="molecule type" value="Genomic_DNA"/>
</dbReference>
<comment type="pathway">
    <text evidence="1">Metabolic intermediate biosynthesis; chorismate biosynthesis; chorismate from D-erythrose 4-phosphate and phosphoenolpyruvate: step 4/7.</text>
</comment>
<evidence type="ECO:0000256" key="3">
    <source>
        <dbReference type="ARBA" id="ARBA00023141"/>
    </source>
</evidence>
<dbReference type="Pfam" id="PF08501">
    <property type="entry name" value="Shikimate_dh_N"/>
    <property type="match status" value="1"/>
</dbReference>
<reference evidence="6" key="1">
    <citation type="submission" date="2024-06" db="EMBL/GenBank/DDBJ databases">
        <title>Diversity, functionality, and evolutionary history of bacterial symbionts in false click beetles (Coleoptera, Throscidae).</title>
        <authorList>
            <person name="Wierz J.C."/>
            <person name="Malm H."/>
            <person name="Kaltenpoth M."/>
            <person name="Engl T."/>
        </authorList>
    </citation>
    <scope>NUCLEOTIDE SEQUENCE</scope>
    <source>
        <strain evidence="6">AspAUS03</strain>
    </source>
</reference>
<keyword evidence="4" id="KW-0812">Transmembrane</keyword>
<name>A0AAU7QVB4_9FLAO</name>
<evidence type="ECO:0000313" key="6">
    <source>
        <dbReference type="EMBL" id="XBT18835.1"/>
    </source>
</evidence>
<keyword evidence="3" id="KW-0028">Amino-acid biosynthesis</keyword>
<dbReference type="GO" id="GO:0009073">
    <property type="term" value="P:aromatic amino acid family biosynthetic process"/>
    <property type="evidence" value="ECO:0007669"/>
    <property type="project" value="UniProtKB-KW"/>
</dbReference>
<sequence>MKNIGILGKNIFYTFSKIYFKNFFINNKINNINYKIFSINNVFKIKNIIFKNQINNFNITIPYKKLIIKYLYKINKISKNIGSINMIKIIKNKLIGYNTDYYGFVKSIKIKNYKKILLLGGLGGVGKSIIFILKKNNINYYIISRGKNNNKYIYLYFNINKKIINNSLIINCTPIGTYPNFKNNKPLIPYNLLNYKNFLYDLIYNPLITLFLKSGIYYNTKIQNGLKMLFYQAKKSWLISNI</sequence>
<dbReference type="Gene3D" id="3.40.50.10860">
    <property type="entry name" value="Leucine Dehydrogenase, chain A, domain 1"/>
    <property type="match status" value="1"/>
</dbReference>
<feature type="transmembrane region" description="Helical" evidence="4">
    <location>
        <begin position="116"/>
        <end position="133"/>
    </location>
</feature>
<dbReference type="EC" id="1.1.1.25" evidence="6"/>
<dbReference type="PANTHER" id="PTHR21089">
    <property type="entry name" value="SHIKIMATE DEHYDROGENASE"/>
    <property type="match status" value="1"/>
</dbReference>
<dbReference type="Gene3D" id="3.40.50.720">
    <property type="entry name" value="NAD(P)-binding Rossmann-like Domain"/>
    <property type="match status" value="1"/>
</dbReference>
<dbReference type="SUPFAM" id="SSF53223">
    <property type="entry name" value="Aminoacid dehydrogenase-like, N-terminal domain"/>
    <property type="match status" value="1"/>
</dbReference>
<dbReference type="SUPFAM" id="SSF51735">
    <property type="entry name" value="NAD(P)-binding Rossmann-fold domains"/>
    <property type="match status" value="1"/>
</dbReference>
<keyword evidence="3" id="KW-0057">Aromatic amino acid biosynthesis</keyword>